<dbReference type="SUPFAM" id="SSF51735">
    <property type="entry name" value="NAD(P)-binding Rossmann-fold domains"/>
    <property type="match status" value="1"/>
</dbReference>
<dbReference type="Pfam" id="PF01370">
    <property type="entry name" value="Epimerase"/>
    <property type="match status" value="1"/>
</dbReference>
<keyword evidence="2" id="KW-0413">Isomerase</keyword>
<dbReference type="RefSeq" id="WP_088562857.1">
    <property type="nucleotide sequence ID" value="NZ_FYEH01000018.1"/>
</dbReference>
<reference evidence="5 6" key="1">
    <citation type="submission" date="2017-06" db="EMBL/GenBank/DDBJ databases">
        <authorList>
            <person name="Kim H.J."/>
            <person name="Triplett B.A."/>
        </authorList>
    </citation>
    <scope>NUCLEOTIDE SEQUENCE [LARGE SCALE GENOMIC DNA]</scope>
    <source>
        <strain evidence="5 6">B29T1</strain>
    </source>
</reference>
<dbReference type="Gene3D" id="3.90.25.10">
    <property type="entry name" value="UDP-galactose 4-epimerase, domain 1"/>
    <property type="match status" value="1"/>
</dbReference>
<keyword evidence="6" id="KW-1185">Reference proteome</keyword>
<dbReference type="GO" id="GO:0050661">
    <property type="term" value="F:NADP binding"/>
    <property type="evidence" value="ECO:0007669"/>
    <property type="project" value="InterPro"/>
</dbReference>
<evidence type="ECO:0000256" key="2">
    <source>
        <dbReference type="ARBA" id="ARBA00023235"/>
    </source>
</evidence>
<evidence type="ECO:0000313" key="6">
    <source>
        <dbReference type="Proteomes" id="UP000197065"/>
    </source>
</evidence>
<organism evidence="5 6">
    <name type="scientific">Arboricoccus pini</name>
    <dbReference type="NCBI Taxonomy" id="1963835"/>
    <lineage>
        <taxon>Bacteria</taxon>
        <taxon>Pseudomonadati</taxon>
        <taxon>Pseudomonadota</taxon>
        <taxon>Alphaproteobacteria</taxon>
        <taxon>Geminicoccales</taxon>
        <taxon>Geminicoccaceae</taxon>
        <taxon>Arboricoccus</taxon>
    </lineage>
</organism>
<dbReference type="NCBIfam" id="TIGR02197">
    <property type="entry name" value="heptose_epim"/>
    <property type="match status" value="1"/>
</dbReference>
<evidence type="ECO:0000256" key="1">
    <source>
        <dbReference type="ARBA" id="ARBA00022857"/>
    </source>
</evidence>
<proteinExistence type="predicted"/>
<dbReference type="Gene3D" id="3.40.50.720">
    <property type="entry name" value="NAD(P)-binding Rossmann-like Domain"/>
    <property type="match status" value="1"/>
</dbReference>
<protein>
    <submittedName>
        <fullName evidence="5">ADP-glyceromanno-heptose 6-epimerase</fullName>
    </submittedName>
</protein>
<dbReference type="InterPro" id="IPR036291">
    <property type="entry name" value="NAD(P)-bd_dom_sf"/>
</dbReference>
<dbReference type="EMBL" id="FYEH01000018">
    <property type="protein sequence ID" value="SNB78321.1"/>
    <property type="molecule type" value="Genomic_DNA"/>
</dbReference>
<dbReference type="InterPro" id="IPR001509">
    <property type="entry name" value="Epimerase_deHydtase"/>
</dbReference>
<accession>A0A212RZI9</accession>
<feature type="domain" description="NAD-dependent epimerase/dehydratase" evidence="4">
    <location>
        <begin position="2"/>
        <end position="247"/>
    </location>
</feature>
<dbReference type="PANTHER" id="PTHR43103">
    <property type="entry name" value="NUCLEOSIDE-DIPHOSPHATE-SUGAR EPIMERASE"/>
    <property type="match status" value="1"/>
</dbReference>
<name>A0A212RZI9_9PROT</name>
<evidence type="ECO:0000256" key="3">
    <source>
        <dbReference type="ARBA" id="ARBA00023277"/>
    </source>
</evidence>
<dbReference type="GO" id="GO:0005975">
    <property type="term" value="P:carbohydrate metabolic process"/>
    <property type="evidence" value="ECO:0007669"/>
    <property type="project" value="InterPro"/>
</dbReference>
<evidence type="ECO:0000259" key="4">
    <source>
        <dbReference type="Pfam" id="PF01370"/>
    </source>
</evidence>
<keyword evidence="1" id="KW-0521">NADP</keyword>
<gene>
    <name evidence="5" type="ORF">SAMN07250955_11841</name>
</gene>
<dbReference type="PANTHER" id="PTHR43103:SF3">
    <property type="entry name" value="ADP-L-GLYCERO-D-MANNO-HEPTOSE-6-EPIMERASE"/>
    <property type="match status" value="1"/>
</dbReference>
<evidence type="ECO:0000313" key="5">
    <source>
        <dbReference type="EMBL" id="SNB78321.1"/>
    </source>
</evidence>
<dbReference type="InterPro" id="IPR011912">
    <property type="entry name" value="Heptose_epim"/>
</dbReference>
<dbReference type="Proteomes" id="UP000197065">
    <property type="component" value="Unassembled WGS sequence"/>
</dbReference>
<sequence>MILMTGGAGFIGSNLLWHMNEAGFHRIAVADRLRNDDKWQNLRGREFAEFLQPSQVGAWLSSAPRLDAIIHLGALSVSTDDADRVMAENFATSLQLWRYAAEHDVPFLYASAAATYGDDATGFVDDNALASLRRLRPLSLFGFSKHVFDLKVIRDSLDGEKTPPRWYGLKFFSVYGPNEYHKCGMRSPVYELATALMAGRPLQLFKSDRPDMADGAQARDFIHVDDVCRIILWLLTSNVSSGLYNVGSGRARTFRDVAEAVFAALGQRAEIDFIDMPAALKGRYQHVTEADMRRLREAGWHEVPTPLEAGVRDYIQSYLAGGQRYR</sequence>
<dbReference type="OrthoDB" id="9801785at2"/>
<keyword evidence="3" id="KW-0119">Carbohydrate metabolism</keyword>
<dbReference type="GO" id="GO:0008712">
    <property type="term" value="F:ADP-glyceromanno-heptose 6-epimerase activity"/>
    <property type="evidence" value="ECO:0007669"/>
    <property type="project" value="InterPro"/>
</dbReference>
<dbReference type="AlphaFoldDB" id="A0A212RZI9"/>